<evidence type="ECO:0000313" key="5">
    <source>
        <dbReference type="Proteomes" id="UP000482487"/>
    </source>
</evidence>
<evidence type="ECO:0000259" key="3">
    <source>
        <dbReference type="PROSITE" id="PS50110"/>
    </source>
</evidence>
<dbReference type="SUPFAM" id="SSF52172">
    <property type="entry name" value="CheY-like"/>
    <property type="match status" value="1"/>
</dbReference>
<sequence length="131" mass="14358">MKILIVDDDKLSRLTLEATLAKYGHCTCAENGRDGLDLFTQALDNGDPYSVIFMDIQMPVMDGQAALTAIRAIERERGTPPGSEAKAVMITCHDDVKNVATSFFRGNVTCFFTKPLNLSAMQETLLKEGVL</sequence>
<dbReference type="PROSITE" id="PS50110">
    <property type="entry name" value="RESPONSE_REGULATORY"/>
    <property type="match status" value="1"/>
</dbReference>
<dbReference type="RefSeq" id="WP_160960608.1">
    <property type="nucleotide sequence ID" value="NZ_WVUD01000014.1"/>
</dbReference>
<dbReference type="EMBL" id="WVUD01000014">
    <property type="protein sequence ID" value="MYL83382.1"/>
    <property type="molecule type" value="Genomic_DNA"/>
</dbReference>
<accession>A0A7C9IW89</accession>
<dbReference type="SMART" id="SM00448">
    <property type="entry name" value="REC"/>
    <property type="match status" value="1"/>
</dbReference>
<gene>
    <name evidence="4" type="ORF">GTA51_09615</name>
</gene>
<dbReference type="Gene3D" id="3.40.50.2300">
    <property type="match status" value="1"/>
</dbReference>
<dbReference type="PANTHER" id="PTHR43719:SF28">
    <property type="entry name" value="PEROXIDE STRESS-ACTIVATED HISTIDINE KINASE MAK1-RELATED"/>
    <property type="match status" value="1"/>
</dbReference>
<dbReference type="InterPro" id="IPR011006">
    <property type="entry name" value="CheY-like_superfamily"/>
</dbReference>
<evidence type="ECO:0000256" key="2">
    <source>
        <dbReference type="PROSITE-ProRule" id="PRU00169"/>
    </source>
</evidence>
<dbReference type="AlphaFoldDB" id="A0A7C9IW89"/>
<dbReference type="InterPro" id="IPR001789">
    <property type="entry name" value="Sig_transdc_resp-reg_receiver"/>
</dbReference>
<dbReference type="GO" id="GO:0000160">
    <property type="term" value="P:phosphorelay signal transduction system"/>
    <property type="evidence" value="ECO:0007669"/>
    <property type="project" value="InterPro"/>
</dbReference>
<evidence type="ECO:0000256" key="1">
    <source>
        <dbReference type="ARBA" id="ARBA00022553"/>
    </source>
</evidence>
<evidence type="ECO:0000313" key="4">
    <source>
        <dbReference type="EMBL" id="MYL83382.1"/>
    </source>
</evidence>
<keyword evidence="5" id="KW-1185">Reference proteome</keyword>
<dbReference type="CDD" id="cd17546">
    <property type="entry name" value="REC_hyHK_CKI1_RcsC-like"/>
    <property type="match status" value="1"/>
</dbReference>
<protein>
    <submittedName>
        <fullName evidence="4">Response regulator</fullName>
    </submittedName>
</protein>
<comment type="caution">
    <text evidence="4">The sequence shown here is derived from an EMBL/GenBank/DDBJ whole genome shotgun (WGS) entry which is preliminary data.</text>
</comment>
<organism evidence="4 5">
    <name type="scientific">Solidesulfovibrio aerotolerans</name>
    <dbReference type="NCBI Taxonomy" id="295255"/>
    <lineage>
        <taxon>Bacteria</taxon>
        <taxon>Pseudomonadati</taxon>
        <taxon>Thermodesulfobacteriota</taxon>
        <taxon>Desulfovibrionia</taxon>
        <taxon>Desulfovibrionales</taxon>
        <taxon>Desulfovibrionaceae</taxon>
        <taxon>Solidesulfovibrio</taxon>
    </lineage>
</organism>
<dbReference type="InterPro" id="IPR050956">
    <property type="entry name" value="2C_system_His_kinase"/>
</dbReference>
<dbReference type="PANTHER" id="PTHR43719">
    <property type="entry name" value="TWO-COMPONENT HISTIDINE KINASE"/>
    <property type="match status" value="1"/>
</dbReference>
<dbReference type="Pfam" id="PF00072">
    <property type="entry name" value="Response_reg"/>
    <property type="match status" value="1"/>
</dbReference>
<feature type="domain" description="Response regulatory" evidence="3">
    <location>
        <begin position="2"/>
        <end position="129"/>
    </location>
</feature>
<dbReference type="OrthoDB" id="9790466at2"/>
<dbReference type="Proteomes" id="UP000482487">
    <property type="component" value="Unassembled WGS sequence"/>
</dbReference>
<name>A0A7C9IW89_9BACT</name>
<feature type="modified residue" description="4-aspartylphosphate" evidence="2">
    <location>
        <position position="55"/>
    </location>
</feature>
<proteinExistence type="predicted"/>
<keyword evidence="1 2" id="KW-0597">Phosphoprotein</keyword>
<reference evidence="4 5" key="1">
    <citation type="submission" date="2020-01" db="EMBL/GenBank/DDBJ databases">
        <title>Genome sequence of Desulfovibrio aerotolerans DSM 16695(T).</title>
        <authorList>
            <person name="Karnachuk O."/>
            <person name="Avakyan M."/>
            <person name="Mardanov A."/>
            <person name="Kadnikov V."/>
            <person name="Ravin N."/>
        </authorList>
    </citation>
    <scope>NUCLEOTIDE SEQUENCE [LARGE SCALE GENOMIC DNA]</scope>
    <source>
        <strain evidence="4 5">DSM 16695</strain>
    </source>
</reference>